<protein>
    <submittedName>
        <fullName evidence="2">Uncharacterized protein</fullName>
    </submittedName>
</protein>
<sequence>MMPRNSDGKDGEEIKREKVVKVFSFFSLLRRLYCEFQGAGVRTAHGWCFGFPAPGEGSQVLQHGSPLKDVDGFAAGGKNKRQGMFFWHPFGRRISALLCTGKPNPLGLGPFILVIPFRGLVVGWMVRDGRGGGGAVVSLLASLGLVSAQMSLFLGIWLRFSDTLRLGRFPCRRRMEAATSARPSPVTLQDTLQVLLGIFYFSLIASIKTFVVLF</sequence>
<gene>
    <name evidence="2" type="ORF">L484_003923</name>
</gene>
<keyword evidence="1" id="KW-1133">Transmembrane helix</keyword>
<proteinExistence type="predicted"/>
<keyword evidence="3" id="KW-1185">Reference proteome</keyword>
<feature type="transmembrane region" description="Helical" evidence="1">
    <location>
        <begin position="107"/>
        <end position="126"/>
    </location>
</feature>
<evidence type="ECO:0000313" key="3">
    <source>
        <dbReference type="Proteomes" id="UP000030645"/>
    </source>
</evidence>
<accession>W9R8U9</accession>
<feature type="transmembrane region" description="Helical" evidence="1">
    <location>
        <begin position="133"/>
        <end position="158"/>
    </location>
</feature>
<evidence type="ECO:0000256" key="1">
    <source>
        <dbReference type="SAM" id="Phobius"/>
    </source>
</evidence>
<dbReference type="Proteomes" id="UP000030645">
    <property type="component" value="Unassembled WGS sequence"/>
</dbReference>
<reference evidence="3" key="1">
    <citation type="submission" date="2013-01" db="EMBL/GenBank/DDBJ databases">
        <title>Draft Genome Sequence of a Mulberry Tree, Morus notabilis C.K. Schneid.</title>
        <authorList>
            <person name="He N."/>
            <person name="Zhao S."/>
        </authorList>
    </citation>
    <scope>NUCLEOTIDE SEQUENCE</scope>
</reference>
<keyword evidence="1" id="KW-0472">Membrane</keyword>
<keyword evidence="1" id="KW-0812">Transmembrane</keyword>
<organism evidence="2 3">
    <name type="scientific">Morus notabilis</name>
    <dbReference type="NCBI Taxonomy" id="981085"/>
    <lineage>
        <taxon>Eukaryota</taxon>
        <taxon>Viridiplantae</taxon>
        <taxon>Streptophyta</taxon>
        <taxon>Embryophyta</taxon>
        <taxon>Tracheophyta</taxon>
        <taxon>Spermatophyta</taxon>
        <taxon>Magnoliopsida</taxon>
        <taxon>eudicotyledons</taxon>
        <taxon>Gunneridae</taxon>
        <taxon>Pentapetalae</taxon>
        <taxon>rosids</taxon>
        <taxon>fabids</taxon>
        <taxon>Rosales</taxon>
        <taxon>Moraceae</taxon>
        <taxon>Moreae</taxon>
        <taxon>Morus</taxon>
    </lineage>
</organism>
<dbReference type="EMBL" id="KE344365">
    <property type="protein sequence ID" value="EXB58668.1"/>
    <property type="molecule type" value="Genomic_DNA"/>
</dbReference>
<evidence type="ECO:0000313" key="2">
    <source>
        <dbReference type="EMBL" id="EXB58668.1"/>
    </source>
</evidence>
<feature type="transmembrane region" description="Helical" evidence="1">
    <location>
        <begin position="192"/>
        <end position="213"/>
    </location>
</feature>
<name>W9R8U9_9ROSA</name>
<dbReference type="AlphaFoldDB" id="W9R8U9"/>